<dbReference type="PROSITE" id="PS50894">
    <property type="entry name" value="HPT"/>
    <property type="match status" value="1"/>
</dbReference>
<evidence type="ECO:0000256" key="1">
    <source>
        <dbReference type="PROSITE-ProRule" id="PRU00110"/>
    </source>
</evidence>
<organism evidence="3 4">
    <name type="scientific">Algoriphagus boseongensis</name>
    <dbReference type="NCBI Taxonomy" id="1442587"/>
    <lineage>
        <taxon>Bacteria</taxon>
        <taxon>Pseudomonadati</taxon>
        <taxon>Bacteroidota</taxon>
        <taxon>Cytophagia</taxon>
        <taxon>Cytophagales</taxon>
        <taxon>Cyclobacteriaceae</taxon>
        <taxon>Algoriphagus</taxon>
    </lineage>
</organism>
<reference evidence="3 4" key="1">
    <citation type="submission" date="2019-03" db="EMBL/GenBank/DDBJ databases">
        <title>Genomic Encyclopedia of Type Strains, Phase III (KMG-III): the genomes of soil and plant-associated and newly described type strains.</title>
        <authorList>
            <person name="Whitman W."/>
        </authorList>
    </citation>
    <scope>NUCLEOTIDE SEQUENCE [LARGE SCALE GENOMIC DNA]</scope>
    <source>
        <strain evidence="3 4">CECT 8446</strain>
    </source>
</reference>
<evidence type="ECO:0000313" key="4">
    <source>
        <dbReference type="Proteomes" id="UP000294535"/>
    </source>
</evidence>
<dbReference type="InterPro" id="IPR036641">
    <property type="entry name" value="HPT_dom_sf"/>
</dbReference>
<dbReference type="GO" id="GO:0004672">
    <property type="term" value="F:protein kinase activity"/>
    <property type="evidence" value="ECO:0007669"/>
    <property type="project" value="UniProtKB-ARBA"/>
</dbReference>
<comment type="caution">
    <text evidence="3">The sequence shown here is derived from an EMBL/GenBank/DDBJ whole genome shotgun (WGS) entry which is preliminary data.</text>
</comment>
<protein>
    <recommendedName>
        <fullName evidence="2">HPt domain-containing protein</fullName>
    </recommendedName>
</protein>
<sequence length="119" mass="14047">MDFPTSHIDLSNVEAISRGDPQRMKKYILQFQELIPERLLLLKEALQTKNRVQIRQITHKMIPQLQFFGVREISVPISRLEYEYMSMSMEELEGIVSHIISTLERALDEVSKILKERFD</sequence>
<accession>A0A4R6T1I1</accession>
<keyword evidence="4" id="KW-1185">Reference proteome</keyword>
<dbReference type="GO" id="GO:0000160">
    <property type="term" value="P:phosphorelay signal transduction system"/>
    <property type="evidence" value="ECO:0007669"/>
    <property type="project" value="InterPro"/>
</dbReference>
<evidence type="ECO:0000313" key="3">
    <source>
        <dbReference type="EMBL" id="TDQ15060.1"/>
    </source>
</evidence>
<gene>
    <name evidence="3" type="ORF">DFQ04_2946</name>
</gene>
<keyword evidence="1" id="KW-0597">Phosphoprotein</keyword>
<feature type="domain" description="HPt" evidence="2">
    <location>
        <begin position="20"/>
        <end position="117"/>
    </location>
</feature>
<evidence type="ECO:0000259" key="2">
    <source>
        <dbReference type="PROSITE" id="PS50894"/>
    </source>
</evidence>
<dbReference type="EMBL" id="SNYF01000008">
    <property type="protein sequence ID" value="TDQ15060.1"/>
    <property type="molecule type" value="Genomic_DNA"/>
</dbReference>
<dbReference type="Gene3D" id="1.20.120.160">
    <property type="entry name" value="HPT domain"/>
    <property type="match status" value="1"/>
</dbReference>
<proteinExistence type="predicted"/>
<dbReference type="AlphaFoldDB" id="A0A4R6T1I1"/>
<name>A0A4R6T1I1_9BACT</name>
<dbReference type="InterPro" id="IPR008207">
    <property type="entry name" value="Sig_transdc_His_kin_Hpt_dom"/>
</dbReference>
<feature type="modified residue" description="Phosphohistidine" evidence="1">
    <location>
        <position position="59"/>
    </location>
</feature>
<dbReference type="SUPFAM" id="SSF47226">
    <property type="entry name" value="Histidine-containing phosphotransfer domain, HPT domain"/>
    <property type="match status" value="1"/>
</dbReference>
<dbReference type="Proteomes" id="UP000294535">
    <property type="component" value="Unassembled WGS sequence"/>
</dbReference>